<dbReference type="RefSeq" id="WP_002683898.1">
    <property type="nucleotide sequence ID" value="NZ_JH600070.1"/>
</dbReference>
<sequence>MKNQIILTCQDVSIPILTRLVARFGMELVLLQPDAVILGSYWGESEAGLIKNRLYVRLDTPIHSLLHEACHYICMDEQRRQVLHTDAGGEYIEEDSVCYLQILLADYIPEMGKARMWADMDAWGYTFRLGSSQAWFEEDATEAKQWLLEHNLINTNSCPTWSVRI</sequence>
<dbReference type="STRING" id="395493.BegalDRAFT_0800"/>
<protein>
    <submittedName>
        <fullName evidence="1">Uncharacterized protein</fullName>
    </submittedName>
</protein>
<reference evidence="1 2" key="1">
    <citation type="submission" date="2011-11" db="EMBL/GenBank/DDBJ databases">
        <title>Improved High-Quality Draft sequence of Beggiatoa alba B18lD.</title>
        <authorList>
            <consortium name="US DOE Joint Genome Institute"/>
            <person name="Lucas S."/>
            <person name="Han J."/>
            <person name="Lapidus A."/>
            <person name="Cheng J.-F."/>
            <person name="Goodwin L."/>
            <person name="Pitluck S."/>
            <person name="Peters L."/>
            <person name="Mikhailova N."/>
            <person name="Held B."/>
            <person name="Detter J.C."/>
            <person name="Han C."/>
            <person name="Tapia R."/>
            <person name="Land M."/>
            <person name="Hauser L."/>
            <person name="Kyrpides N."/>
            <person name="Ivanova N."/>
            <person name="Pagani I."/>
            <person name="Samuel K."/>
            <person name="Teske A."/>
            <person name="Mueller J."/>
            <person name="Woyke T."/>
        </authorList>
    </citation>
    <scope>NUCLEOTIDE SEQUENCE [LARGE SCALE GENOMIC DNA]</scope>
    <source>
        <strain evidence="1 2">B18LD</strain>
    </source>
</reference>
<evidence type="ECO:0000313" key="2">
    <source>
        <dbReference type="Proteomes" id="UP000005744"/>
    </source>
</evidence>
<evidence type="ECO:0000313" key="1">
    <source>
        <dbReference type="EMBL" id="EIJ41711.1"/>
    </source>
</evidence>
<dbReference type="AlphaFoldDB" id="I3CDL8"/>
<dbReference type="Proteomes" id="UP000005744">
    <property type="component" value="Unassembled WGS sequence"/>
</dbReference>
<dbReference type="HOGENOM" id="CLU_123381_0_0_6"/>
<dbReference type="OrthoDB" id="5783548at2"/>
<dbReference type="eggNOG" id="ENOG50314HW">
    <property type="taxonomic scope" value="Bacteria"/>
</dbReference>
<organism evidence="1 2">
    <name type="scientific">Beggiatoa alba B18LD</name>
    <dbReference type="NCBI Taxonomy" id="395493"/>
    <lineage>
        <taxon>Bacteria</taxon>
        <taxon>Pseudomonadati</taxon>
        <taxon>Pseudomonadota</taxon>
        <taxon>Gammaproteobacteria</taxon>
        <taxon>Thiotrichales</taxon>
        <taxon>Thiotrichaceae</taxon>
        <taxon>Beggiatoa</taxon>
    </lineage>
</organism>
<accession>I3CDL8</accession>
<name>I3CDL8_9GAMM</name>
<dbReference type="EMBL" id="JH600070">
    <property type="protein sequence ID" value="EIJ41711.1"/>
    <property type="molecule type" value="Genomic_DNA"/>
</dbReference>
<keyword evidence="2" id="KW-1185">Reference proteome</keyword>
<gene>
    <name evidence="1" type="ORF">BegalDRAFT_0800</name>
</gene>
<proteinExistence type="predicted"/>